<dbReference type="Gene3D" id="1.10.260.40">
    <property type="entry name" value="lambda repressor-like DNA-binding domains"/>
    <property type="match status" value="1"/>
</dbReference>
<dbReference type="InterPro" id="IPR046335">
    <property type="entry name" value="LacI/GalR-like_sensor"/>
</dbReference>
<dbReference type="GO" id="GO:0003700">
    <property type="term" value="F:DNA-binding transcription factor activity"/>
    <property type="evidence" value="ECO:0007669"/>
    <property type="project" value="TreeGrafter"/>
</dbReference>
<dbReference type="CDD" id="cd06267">
    <property type="entry name" value="PBP1_LacI_sugar_binding-like"/>
    <property type="match status" value="1"/>
</dbReference>
<dbReference type="PANTHER" id="PTHR30146:SF109">
    <property type="entry name" value="HTH-TYPE TRANSCRIPTIONAL REGULATOR GALS"/>
    <property type="match status" value="1"/>
</dbReference>
<dbReference type="EMBL" id="CP031423">
    <property type="protein sequence ID" value="AZS38302.1"/>
    <property type="molecule type" value="Genomic_DNA"/>
</dbReference>
<dbReference type="InterPro" id="IPR010982">
    <property type="entry name" value="Lambda_DNA-bd_dom_sf"/>
</dbReference>
<gene>
    <name evidence="5" type="primary">ccpA_5</name>
    <name evidence="5" type="ORF">CVS47_02955</name>
</gene>
<dbReference type="CDD" id="cd01392">
    <property type="entry name" value="HTH_LacI"/>
    <property type="match status" value="1"/>
</dbReference>
<name>A0A3S9WE33_9MICO</name>
<dbReference type="Proteomes" id="UP000276888">
    <property type="component" value="Chromosome"/>
</dbReference>
<dbReference type="Pfam" id="PF00356">
    <property type="entry name" value="LacI"/>
    <property type="match status" value="1"/>
</dbReference>
<dbReference type="Gene3D" id="3.40.50.2300">
    <property type="match status" value="2"/>
</dbReference>
<dbReference type="PANTHER" id="PTHR30146">
    <property type="entry name" value="LACI-RELATED TRANSCRIPTIONAL REPRESSOR"/>
    <property type="match status" value="1"/>
</dbReference>
<evidence type="ECO:0000256" key="2">
    <source>
        <dbReference type="ARBA" id="ARBA00023125"/>
    </source>
</evidence>
<dbReference type="KEGG" id="mlv:CVS47_02955"/>
<keyword evidence="3" id="KW-0804">Transcription</keyword>
<evidence type="ECO:0000259" key="4">
    <source>
        <dbReference type="PROSITE" id="PS50932"/>
    </source>
</evidence>
<proteinExistence type="predicted"/>
<evidence type="ECO:0000256" key="3">
    <source>
        <dbReference type="ARBA" id="ARBA00023163"/>
    </source>
</evidence>
<sequence>MTTMRDVAARAGVSTKTVSRVFNDDPHVLPHTRAEVEKAMRELNYVPNVMATTFRSGRASVIGVAVPDIVDPFFAAIARAIEDAARAHGISTMVTSLGDDPDDERPSLESMLGRKLTGLVVAPVGDDHSWLERWREHTPIVFVDRGPVDLVTDTFTEDDEHGAHLATSRLIEHGHRRIAYVGDVVRLSTETKRFEGWRRAQSESGIPFDPELAALEVADRDAAAAAIARLKALSDPPTAIFSANARSSMALVHVLREHPMALIGFGDFPMADTLTPSISVIDQDPARLGTLAAERIFARLAGGDAEDLQSSTVLDVTLVERESSRVPAPDREQPVPSTP</sequence>
<evidence type="ECO:0000313" key="6">
    <source>
        <dbReference type="Proteomes" id="UP000276888"/>
    </source>
</evidence>
<dbReference type="Pfam" id="PF13377">
    <property type="entry name" value="Peripla_BP_3"/>
    <property type="match status" value="1"/>
</dbReference>
<dbReference type="AlphaFoldDB" id="A0A3S9WE33"/>
<dbReference type="InterPro" id="IPR000843">
    <property type="entry name" value="HTH_LacI"/>
</dbReference>
<dbReference type="PRINTS" id="PR00036">
    <property type="entry name" value="HTHLACI"/>
</dbReference>
<evidence type="ECO:0000256" key="1">
    <source>
        <dbReference type="ARBA" id="ARBA00023015"/>
    </source>
</evidence>
<dbReference type="GO" id="GO:0000976">
    <property type="term" value="F:transcription cis-regulatory region binding"/>
    <property type="evidence" value="ECO:0007669"/>
    <property type="project" value="TreeGrafter"/>
</dbReference>
<evidence type="ECO:0000313" key="5">
    <source>
        <dbReference type="EMBL" id="AZS38302.1"/>
    </source>
</evidence>
<keyword evidence="1" id="KW-0805">Transcription regulation</keyword>
<dbReference type="PROSITE" id="PS50932">
    <property type="entry name" value="HTH_LACI_2"/>
    <property type="match status" value="1"/>
</dbReference>
<dbReference type="SUPFAM" id="SSF53822">
    <property type="entry name" value="Periplasmic binding protein-like I"/>
    <property type="match status" value="1"/>
</dbReference>
<dbReference type="InterPro" id="IPR028082">
    <property type="entry name" value="Peripla_BP_I"/>
</dbReference>
<keyword evidence="2" id="KW-0238">DNA-binding</keyword>
<accession>A0A3S9WE33</accession>
<dbReference type="SMART" id="SM00354">
    <property type="entry name" value="HTH_LACI"/>
    <property type="match status" value="1"/>
</dbReference>
<reference evidence="5 6" key="1">
    <citation type="submission" date="2018-08" db="EMBL/GenBank/DDBJ databases">
        <title>Microbacterium lemovicicum sp. nov., a bacterium isolated from a natural uranium-rich soil.</title>
        <authorList>
            <person name="ORTET P."/>
        </authorList>
    </citation>
    <scope>NUCLEOTIDE SEQUENCE [LARGE SCALE GENOMIC DNA]</scope>
    <source>
        <strain evidence="5 6">Viu22</strain>
    </source>
</reference>
<protein>
    <submittedName>
        <fullName evidence="5">Catabolite control protein A</fullName>
    </submittedName>
</protein>
<organism evidence="5 6">
    <name type="scientific">Microbacterium lemovicicum</name>
    <dbReference type="NCBI Taxonomy" id="1072463"/>
    <lineage>
        <taxon>Bacteria</taxon>
        <taxon>Bacillati</taxon>
        <taxon>Actinomycetota</taxon>
        <taxon>Actinomycetes</taxon>
        <taxon>Micrococcales</taxon>
        <taxon>Microbacteriaceae</taxon>
        <taxon>Microbacterium</taxon>
    </lineage>
</organism>
<dbReference type="SUPFAM" id="SSF47413">
    <property type="entry name" value="lambda repressor-like DNA-binding domains"/>
    <property type="match status" value="1"/>
</dbReference>
<feature type="domain" description="HTH lacI-type" evidence="4">
    <location>
        <begin position="2"/>
        <end position="56"/>
    </location>
</feature>
<keyword evidence="6" id="KW-1185">Reference proteome</keyword>